<evidence type="ECO:0000259" key="2">
    <source>
        <dbReference type="PROSITE" id="PS51773"/>
    </source>
</evidence>
<evidence type="ECO:0000256" key="1">
    <source>
        <dbReference type="PROSITE-ProRule" id="PRU01109"/>
    </source>
</evidence>
<dbReference type="AlphaFoldDB" id="A0A2H6LGK5"/>
<dbReference type="PROSITE" id="PS51773">
    <property type="entry name" value="OCP_N"/>
    <property type="match status" value="1"/>
</dbReference>
<dbReference type="GO" id="GO:0016037">
    <property type="term" value="P:light absorption"/>
    <property type="evidence" value="ECO:0007669"/>
    <property type="project" value="UniProtKB-UniRule"/>
</dbReference>
<keyword evidence="1" id="KW-0472">Membrane</keyword>
<comment type="similarity">
    <text evidence="1">Belongs to the orange carotenoid-binding protein family.</text>
</comment>
<feature type="domain" description="OCP N-terminal" evidence="2">
    <location>
        <begin position="6"/>
        <end position="153"/>
    </location>
</feature>
<dbReference type="InterPro" id="IPR015233">
    <property type="entry name" value="Orange_carotenoid-bd_N"/>
</dbReference>
<organism evidence="3 4">
    <name type="scientific">Nostoc cycadae WK-1</name>
    <dbReference type="NCBI Taxonomy" id="1861711"/>
    <lineage>
        <taxon>Bacteria</taxon>
        <taxon>Bacillati</taxon>
        <taxon>Cyanobacteriota</taxon>
        <taxon>Cyanophyceae</taxon>
        <taxon>Nostocales</taxon>
        <taxon>Nostocaceae</taxon>
        <taxon>Nostoc</taxon>
    </lineage>
</organism>
<dbReference type="RefSeq" id="WP_103124739.1">
    <property type="nucleotide sequence ID" value="NZ_DF978426.1"/>
</dbReference>
<keyword evidence="4" id="KW-1185">Reference proteome</keyword>
<accession>A0A2H6LGK5</accession>
<keyword evidence="1" id="KW-0793">Thylakoid</keyword>
<dbReference type="SUPFAM" id="SSF81930">
    <property type="entry name" value="Orange carotenoid protein, N-terminal domain"/>
    <property type="match status" value="1"/>
</dbReference>
<reference evidence="4" key="1">
    <citation type="journal article" date="2018" name="Genome Announc.">
        <title>Draft Genome Sequence of the Nitrogen-Fixing and Hormogonia-Inducing Cyanobacterium Nostoc cycadae Strain WK-1, Isolated from the Coralloid Roots of Cycas revoluta.</title>
        <authorList>
            <person name="Kanesaki Y."/>
            <person name="Hirose M."/>
            <person name="Hirose Y."/>
            <person name="Fujisawa T."/>
            <person name="Nakamura Y."/>
            <person name="Watanabe S."/>
            <person name="Matsunaga S."/>
            <person name="Uchida H."/>
            <person name="Murakami A."/>
        </authorList>
    </citation>
    <scope>NUCLEOTIDE SEQUENCE [LARGE SCALE GENOMIC DNA]</scope>
    <source>
        <strain evidence="4">WK-1</strain>
    </source>
</reference>
<dbReference type="Proteomes" id="UP000236527">
    <property type="component" value="Unassembled WGS sequence"/>
</dbReference>
<keyword evidence="1" id="KW-0605">Phycobilisome</keyword>
<name>A0A2H6LGK5_9NOSO</name>
<keyword evidence="1" id="KW-0157">Chromophore</keyword>
<dbReference type="Gene3D" id="1.10.2090.10">
    <property type="entry name" value="Orange carotenoid-binding protein, N-terminal domain"/>
    <property type="match status" value="1"/>
</dbReference>
<dbReference type="InterPro" id="IPR036917">
    <property type="entry name" value="Orange_carotenoid-bd_N_sf"/>
</dbReference>
<sequence>MTYATDESTRQAVEQFRQFDVDTQLALLWFGYLDIKDELLPSGNDNAEVDTANAVYDQILALPKEQQLQAQRDIAGCANSDISRTYTALHSSGKLELWLRLAQGMESDQIITVPSDYELPEETNDFVEGVENLDLEQRIDFMRSVVLEMGAKQ</sequence>
<dbReference type="GO" id="GO:0030089">
    <property type="term" value="C:phycobilisome"/>
    <property type="evidence" value="ECO:0007669"/>
    <property type="project" value="UniProtKB-UniRule"/>
</dbReference>
<keyword evidence="1" id="KW-0042">Antenna complex</keyword>
<dbReference type="EMBL" id="BDGE01000036">
    <property type="protein sequence ID" value="GBE92351.1"/>
    <property type="molecule type" value="Genomic_DNA"/>
</dbReference>
<gene>
    <name evidence="3" type="ORF">NCWK1_2106</name>
</gene>
<dbReference type="Pfam" id="PF09150">
    <property type="entry name" value="Carot_N"/>
    <property type="match status" value="1"/>
</dbReference>
<dbReference type="GO" id="GO:0031404">
    <property type="term" value="F:chloride ion binding"/>
    <property type="evidence" value="ECO:0007669"/>
    <property type="project" value="InterPro"/>
</dbReference>
<proteinExistence type="inferred from homology"/>
<protein>
    <submittedName>
        <fullName evidence="3">Orange carotenoid protein</fullName>
    </submittedName>
</protein>
<comment type="caution">
    <text evidence="3">The sequence shown here is derived from an EMBL/GenBank/DDBJ whole genome shotgun (WGS) entry which is preliminary data.</text>
</comment>
<evidence type="ECO:0000313" key="4">
    <source>
        <dbReference type="Proteomes" id="UP000236527"/>
    </source>
</evidence>
<evidence type="ECO:0000313" key="3">
    <source>
        <dbReference type="EMBL" id="GBE92351.1"/>
    </source>
</evidence>